<organism evidence="3 4">
    <name type="scientific">Candidatus Galacturonatibacter soehngenii</name>
    <dbReference type="NCBI Taxonomy" id="2307010"/>
    <lineage>
        <taxon>Bacteria</taxon>
        <taxon>Bacillati</taxon>
        <taxon>Bacillota</taxon>
        <taxon>Clostridia</taxon>
        <taxon>Lachnospirales</taxon>
        <taxon>Lachnospiraceae</taxon>
        <taxon>Candidatus Galacturonatibacter</taxon>
    </lineage>
</organism>
<dbReference type="InterPro" id="IPR003156">
    <property type="entry name" value="DHHA1_dom"/>
</dbReference>
<protein>
    <submittedName>
        <fullName evidence="3">DHH family phosphoesterase</fullName>
    </submittedName>
</protein>
<reference evidence="3 4" key="1">
    <citation type="submission" date="2019-09" db="EMBL/GenBank/DDBJ databases">
        <authorList>
            <person name="Valk L.C."/>
        </authorList>
    </citation>
    <scope>NUCLEOTIDE SEQUENCE [LARGE SCALE GENOMIC DNA]</scope>
    <source>
        <strain evidence="3">GalUA</strain>
    </source>
</reference>
<evidence type="ECO:0000259" key="2">
    <source>
        <dbReference type="Pfam" id="PF02272"/>
    </source>
</evidence>
<sequence length="325" mass="36467">MNKLEEILANITSTHVYIQTHNFPDPDAIASAYGLQRLLEVKGIQSTICYNGRIDRVSTIRMIEELKINLYNVHELSHMTKEDEIILVDSQKGNINVGDMNGQIIICIDHHPSNHVNNYKFTDIRKEIGACASIVGEYFVENEIEMDTLTATALIYGLKIDTANLSRGVSKTDLDMFYYLYPKCDMDIVQKLEHSVLQIEDLHAYANAINSIEIKDGISFANTGVDCPEALIANISDFMMSIANVYLSVVYARKAEGFKLSVRSKYSTCDAGELCKIALEHYGNGGGHAHMAGGFIPFNGNKLEEEQLIQKIQERFLFYAEKMSS</sequence>
<dbReference type="OrthoDB" id="5896813at2"/>
<keyword evidence="4" id="KW-1185">Reference proteome</keyword>
<reference evidence="3 4" key="2">
    <citation type="submission" date="2020-02" db="EMBL/GenBank/DDBJ databases">
        <title>Candidatus Galacturonibacter soehngenii shows hetero-acetogenic catabolism of galacturonic acid but lacks a canonical carbon monoxide dehydrogenase/acetyl-CoA synthase complex.</title>
        <authorList>
            <person name="Diender M."/>
            <person name="Stouten G.R."/>
            <person name="Petersen J.F."/>
            <person name="Nielsen P.H."/>
            <person name="Dueholm M.S."/>
            <person name="Pronk J.T."/>
            <person name="Van Loosdrecht M.C.M."/>
        </authorList>
    </citation>
    <scope>NUCLEOTIDE SEQUENCE [LARGE SCALE GENOMIC DNA]</scope>
    <source>
        <strain evidence="3">GalUA</strain>
    </source>
</reference>
<dbReference type="PANTHER" id="PTHR47618:SF1">
    <property type="entry name" value="BIFUNCTIONAL OLIGORIBONUCLEASE AND PAP PHOSPHATASE NRNA"/>
    <property type="match status" value="1"/>
</dbReference>
<gene>
    <name evidence="3" type="ORF">F7O84_00915</name>
</gene>
<dbReference type="Gene3D" id="3.10.310.30">
    <property type="match status" value="1"/>
</dbReference>
<accession>A0A7V7QNQ4</accession>
<evidence type="ECO:0000259" key="1">
    <source>
        <dbReference type="Pfam" id="PF01368"/>
    </source>
</evidence>
<dbReference type="Gene3D" id="3.90.1640.10">
    <property type="entry name" value="inorganic pyrophosphatase (n-terminal core)"/>
    <property type="match status" value="1"/>
</dbReference>
<dbReference type="RefSeq" id="WP_151140842.1">
    <property type="nucleotide sequence ID" value="NZ_WAGX01000003.1"/>
</dbReference>
<evidence type="ECO:0000313" key="3">
    <source>
        <dbReference type="EMBL" id="KAB1440425.1"/>
    </source>
</evidence>
<dbReference type="InterPro" id="IPR038763">
    <property type="entry name" value="DHH_sf"/>
</dbReference>
<dbReference type="PANTHER" id="PTHR47618">
    <property type="entry name" value="BIFUNCTIONAL OLIGORIBONUCLEASE AND PAP PHOSPHATASE NRNA"/>
    <property type="match status" value="1"/>
</dbReference>
<dbReference type="InterPro" id="IPR001667">
    <property type="entry name" value="DDH_dom"/>
</dbReference>
<dbReference type="Proteomes" id="UP000461768">
    <property type="component" value="Unassembled WGS sequence"/>
</dbReference>
<dbReference type="GO" id="GO:0003676">
    <property type="term" value="F:nucleic acid binding"/>
    <property type="evidence" value="ECO:0007669"/>
    <property type="project" value="InterPro"/>
</dbReference>
<feature type="domain" description="DHHA1" evidence="2">
    <location>
        <begin position="227"/>
        <end position="314"/>
    </location>
</feature>
<name>A0A7V7QNQ4_9FIRM</name>
<evidence type="ECO:0000313" key="4">
    <source>
        <dbReference type="Proteomes" id="UP000461768"/>
    </source>
</evidence>
<dbReference type="AlphaFoldDB" id="A0A7V7QNQ4"/>
<comment type="caution">
    <text evidence="3">The sequence shown here is derived from an EMBL/GenBank/DDBJ whole genome shotgun (WGS) entry which is preliminary data.</text>
</comment>
<dbReference type="EMBL" id="WAGX01000003">
    <property type="protein sequence ID" value="KAB1440425.1"/>
    <property type="molecule type" value="Genomic_DNA"/>
</dbReference>
<dbReference type="SUPFAM" id="SSF64182">
    <property type="entry name" value="DHH phosphoesterases"/>
    <property type="match status" value="1"/>
</dbReference>
<dbReference type="Pfam" id="PF02272">
    <property type="entry name" value="DHHA1"/>
    <property type="match status" value="1"/>
</dbReference>
<dbReference type="InterPro" id="IPR051319">
    <property type="entry name" value="Oligoribo/pAp-PDE_c-di-AMP_PDE"/>
</dbReference>
<feature type="domain" description="DDH" evidence="1">
    <location>
        <begin position="16"/>
        <end position="157"/>
    </location>
</feature>
<proteinExistence type="predicted"/>
<dbReference type="Pfam" id="PF01368">
    <property type="entry name" value="DHH"/>
    <property type="match status" value="1"/>
</dbReference>